<dbReference type="GeneID" id="83609259"/>
<evidence type="ECO:0000256" key="1">
    <source>
        <dbReference type="SAM" id="Coils"/>
    </source>
</evidence>
<reference evidence="2 3" key="1">
    <citation type="submission" date="2023-02" db="EMBL/GenBank/DDBJ databases">
        <title>Defining the Infant Male Urobiome and Moving Towards Mechanisms in Urobiome Research.</title>
        <authorList>
            <person name="Reasoner S."/>
            <person name="Flores V."/>
            <person name="Van Horn G."/>
            <person name="Morales G."/>
            <person name="Peard L."/>
            <person name="Abelson B."/>
            <person name="Manuel C."/>
            <person name="Lee J."/>
            <person name="Baker B."/>
            <person name="Williams T."/>
            <person name="Schmitz J."/>
            <person name="Clayton D."/>
            <person name="Hadjifrangiskou M."/>
        </authorList>
    </citation>
    <scope>NUCLEOTIDE SEQUENCE [LARGE SCALE GENOMIC DNA]</scope>
    <source>
        <strain evidence="2 3">AS1053</strain>
    </source>
</reference>
<dbReference type="InterPro" id="IPR002514">
    <property type="entry name" value="Transposase_8"/>
</dbReference>
<feature type="coiled-coil region" evidence="1">
    <location>
        <begin position="59"/>
        <end position="90"/>
    </location>
</feature>
<keyword evidence="1" id="KW-0175">Coiled coil</keyword>
<evidence type="ECO:0000313" key="3">
    <source>
        <dbReference type="Proteomes" id="UP001219297"/>
    </source>
</evidence>
<sequence length="105" mass="12189">MSKKFDQETKNRVIRLVEKRILAEGISLQDACRVVASKHDVSWHTARRWVQQARKNGPVRRAEEDVLAENMRLRRENQELRDVNELLKAASAFFACQAGHPHQTL</sequence>
<dbReference type="RefSeq" id="WP_016442345.1">
    <property type="nucleotide sequence ID" value="NZ_CAMXYX010000031.1"/>
</dbReference>
<dbReference type="Gene3D" id="1.10.10.10">
    <property type="entry name" value="Winged helix-like DNA-binding domain superfamily/Winged helix DNA-binding domain"/>
    <property type="match status" value="1"/>
</dbReference>
<dbReference type="Proteomes" id="UP001219297">
    <property type="component" value="Unassembled WGS sequence"/>
</dbReference>
<comment type="caution">
    <text evidence="2">The sequence shown here is derived from an EMBL/GenBank/DDBJ whole genome shotgun (WGS) entry which is preliminary data.</text>
</comment>
<keyword evidence="3" id="KW-1185">Reference proteome</keyword>
<dbReference type="InterPro" id="IPR009057">
    <property type="entry name" value="Homeodomain-like_sf"/>
</dbReference>
<organism evidence="2 3">
    <name type="scientific">Actinotignum sanguinis</name>
    <dbReference type="NCBI Taxonomy" id="1445614"/>
    <lineage>
        <taxon>Bacteria</taxon>
        <taxon>Bacillati</taxon>
        <taxon>Actinomycetota</taxon>
        <taxon>Actinomycetes</taxon>
        <taxon>Actinomycetales</taxon>
        <taxon>Actinomycetaceae</taxon>
        <taxon>Actinotignum</taxon>
    </lineage>
</organism>
<proteinExistence type="predicted"/>
<dbReference type="EMBL" id="JARBHI010000013">
    <property type="protein sequence ID" value="MDE1656667.1"/>
    <property type="molecule type" value="Genomic_DNA"/>
</dbReference>
<accession>A0ABT5V6S0</accession>
<dbReference type="InterPro" id="IPR036388">
    <property type="entry name" value="WH-like_DNA-bd_sf"/>
</dbReference>
<gene>
    <name evidence="2" type="ORF">PWJ81_06245</name>
</gene>
<protein>
    <submittedName>
        <fullName evidence="2">Transposase</fullName>
    </submittedName>
</protein>
<dbReference type="Pfam" id="PF01527">
    <property type="entry name" value="HTH_Tnp_1"/>
    <property type="match status" value="1"/>
</dbReference>
<dbReference type="SUPFAM" id="SSF46689">
    <property type="entry name" value="Homeodomain-like"/>
    <property type="match status" value="1"/>
</dbReference>
<name>A0ABT5V6S0_9ACTO</name>
<evidence type="ECO:0000313" key="2">
    <source>
        <dbReference type="EMBL" id="MDE1656667.1"/>
    </source>
</evidence>